<dbReference type="AlphaFoldDB" id="A0A8H6YMS9"/>
<gene>
    <name evidence="2" type="ORF">MSAN_01150800</name>
</gene>
<feature type="region of interest" description="Disordered" evidence="1">
    <location>
        <begin position="1"/>
        <end position="87"/>
    </location>
</feature>
<evidence type="ECO:0000313" key="2">
    <source>
        <dbReference type="EMBL" id="KAF7361189.1"/>
    </source>
</evidence>
<feature type="compositionally biased region" description="Low complexity" evidence="1">
    <location>
        <begin position="325"/>
        <end position="339"/>
    </location>
</feature>
<keyword evidence="3" id="KW-1185">Reference proteome</keyword>
<name>A0A8H6YMS9_9AGAR</name>
<feature type="compositionally biased region" description="Polar residues" evidence="1">
    <location>
        <begin position="36"/>
        <end position="48"/>
    </location>
</feature>
<reference evidence="2" key="1">
    <citation type="submission" date="2020-05" db="EMBL/GenBank/DDBJ databases">
        <title>Mycena genomes resolve the evolution of fungal bioluminescence.</title>
        <authorList>
            <person name="Tsai I.J."/>
        </authorList>
    </citation>
    <scope>NUCLEOTIDE SEQUENCE</scope>
    <source>
        <strain evidence="2">160909Yilan</strain>
    </source>
</reference>
<sequence length="369" mass="38838">MAHSPPSTDQQSGQPPHNAPPPMGQLGPPQGVMLPSSAQLMNPVQTPHQALAGRPPSPTSTPQSGGKMNPSPSMAPRQPTVPGNVPRQSDMAVINSALANIPLPALSRVKMELGLADKNISVLTSQDKLRIIHAHRAHMQETGPPGSQNAPVGPSMQAGNDQISSKLANIPPNALNTLKMELGLADKNLSVLTPLEKMRIIQSHLARMAKTGSLGSQNAAAGPSLQASLQQRRTNKRNYTSPGEDQTQPDDRSDSSPPDRKRPRRSLMEPPLHGASMPMGMLPPASPVKDQNKDVKDETVAGSPRTHPLANPNASATDAELVRVAAATAEPGPAAATADDAGHENEPECEPGRDERRCDAAAARTERDG</sequence>
<feature type="compositionally biased region" description="Basic and acidic residues" evidence="1">
    <location>
        <begin position="290"/>
        <end position="299"/>
    </location>
</feature>
<comment type="caution">
    <text evidence="2">The sequence shown here is derived from an EMBL/GenBank/DDBJ whole genome shotgun (WGS) entry which is preliminary data.</text>
</comment>
<dbReference type="EMBL" id="JACAZH010000008">
    <property type="protein sequence ID" value="KAF7361189.1"/>
    <property type="molecule type" value="Genomic_DNA"/>
</dbReference>
<evidence type="ECO:0000313" key="3">
    <source>
        <dbReference type="Proteomes" id="UP000623467"/>
    </source>
</evidence>
<feature type="region of interest" description="Disordered" evidence="1">
    <location>
        <begin position="140"/>
        <end position="162"/>
    </location>
</feature>
<protein>
    <submittedName>
        <fullName evidence="2">LisH domain-containing protein</fullName>
    </submittedName>
</protein>
<feature type="compositionally biased region" description="Polar residues" evidence="1">
    <location>
        <begin position="213"/>
        <end position="246"/>
    </location>
</feature>
<evidence type="ECO:0000256" key="1">
    <source>
        <dbReference type="SAM" id="MobiDB-lite"/>
    </source>
</evidence>
<feature type="compositionally biased region" description="Basic and acidic residues" evidence="1">
    <location>
        <begin position="340"/>
        <end position="369"/>
    </location>
</feature>
<feature type="region of interest" description="Disordered" evidence="1">
    <location>
        <begin position="212"/>
        <end position="369"/>
    </location>
</feature>
<feature type="compositionally biased region" description="Polar residues" evidence="1">
    <location>
        <begin position="63"/>
        <end position="72"/>
    </location>
</feature>
<dbReference type="OrthoDB" id="5600002at2759"/>
<proteinExistence type="predicted"/>
<accession>A0A8H6YMS9</accession>
<feature type="compositionally biased region" description="Polar residues" evidence="1">
    <location>
        <begin position="1"/>
        <end position="15"/>
    </location>
</feature>
<dbReference type="Proteomes" id="UP000623467">
    <property type="component" value="Unassembled WGS sequence"/>
</dbReference>
<organism evidence="2 3">
    <name type="scientific">Mycena sanguinolenta</name>
    <dbReference type="NCBI Taxonomy" id="230812"/>
    <lineage>
        <taxon>Eukaryota</taxon>
        <taxon>Fungi</taxon>
        <taxon>Dikarya</taxon>
        <taxon>Basidiomycota</taxon>
        <taxon>Agaricomycotina</taxon>
        <taxon>Agaricomycetes</taxon>
        <taxon>Agaricomycetidae</taxon>
        <taxon>Agaricales</taxon>
        <taxon>Marasmiineae</taxon>
        <taxon>Mycenaceae</taxon>
        <taxon>Mycena</taxon>
    </lineage>
</organism>
<feature type="compositionally biased region" description="Basic and acidic residues" evidence="1">
    <location>
        <begin position="249"/>
        <end position="260"/>
    </location>
</feature>